<reference evidence="3" key="1">
    <citation type="submission" date="2014-12" db="EMBL/GenBank/DDBJ databases">
        <title>Complete genome sequence of a multi-drug resistant Klebsiella pneumoniae.</title>
        <authorList>
            <person name="Hua X."/>
            <person name="Chen Q."/>
            <person name="Li X."/>
            <person name="Feng Y."/>
            <person name="Ruan Z."/>
            <person name="Yu Y."/>
        </authorList>
    </citation>
    <scope>NUCLEOTIDE SEQUENCE [LARGE SCALE GENOMIC DNA]</scope>
    <source>
        <strain evidence="3">5.12</strain>
    </source>
</reference>
<name>A0A6M4MFZ3_9ALTE</name>
<dbReference type="Pfam" id="PF07143">
    <property type="entry name" value="CrtC"/>
    <property type="match status" value="1"/>
</dbReference>
<keyword evidence="3" id="KW-1185">Reference proteome</keyword>
<feature type="domain" description="AttH" evidence="1">
    <location>
        <begin position="66"/>
        <end position="235"/>
    </location>
</feature>
<dbReference type="EMBL" id="CP052766">
    <property type="protein sequence ID" value="QJR82003.1"/>
    <property type="molecule type" value="Genomic_DNA"/>
</dbReference>
<protein>
    <submittedName>
        <fullName evidence="2">Carotenoid 1,2-hydratase</fullName>
    </submittedName>
</protein>
<dbReference type="PANTHER" id="PTHR38591">
    <property type="entry name" value="HYDROLASE"/>
    <property type="match status" value="1"/>
</dbReference>
<dbReference type="SUPFAM" id="SSF159245">
    <property type="entry name" value="AttH-like"/>
    <property type="match status" value="1"/>
</dbReference>
<dbReference type="RefSeq" id="WP_075610197.1">
    <property type="nucleotide sequence ID" value="NZ_CP052766.1"/>
</dbReference>
<organism evidence="2 3">
    <name type="scientific">Alteromonas pelagimontana</name>
    <dbReference type="NCBI Taxonomy" id="1858656"/>
    <lineage>
        <taxon>Bacteria</taxon>
        <taxon>Pseudomonadati</taxon>
        <taxon>Pseudomonadota</taxon>
        <taxon>Gammaproteobacteria</taxon>
        <taxon>Alteromonadales</taxon>
        <taxon>Alteromonadaceae</taxon>
        <taxon>Alteromonas/Salinimonas group</taxon>
        <taxon>Alteromonas</taxon>
    </lineage>
</organism>
<dbReference type="PANTHER" id="PTHR38591:SF1">
    <property type="entry name" value="BLL1000 PROTEIN"/>
    <property type="match status" value="1"/>
</dbReference>
<dbReference type="OrthoDB" id="9770826at2"/>
<evidence type="ECO:0000259" key="1">
    <source>
        <dbReference type="Pfam" id="PF07143"/>
    </source>
</evidence>
<evidence type="ECO:0000313" key="2">
    <source>
        <dbReference type="EMBL" id="QJR82003.1"/>
    </source>
</evidence>
<dbReference type="InterPro" id="IPR010791">
    <property type="entry name" value="AttH_dom"/>
</dbReference>
<sequence>MWIKNTLTFIALAWLIGGCTPSGEPSSEKPFFARAGEVNKDASEVSLSRPMQLPADHKSHADYRLEWWYLTANLEDSDGAFFGVQFTLFRIQNSSVQNNWENGQTWMAHASLHSQSKHWFEERFARGGVGNAAVETSPFQLYLDDWQWSASAENAPFPATLSFTVEDNATLQLSLTSEGPYVLHGNQGISQKSADASLRSYYYSQPFIELGGTINVNGKSHSVQGRGWFDHEWTSHLARQEALGWDWFSLHLDNGKKLMAFRMHVKDNPPYITASVIEESGNVTHLTSEEIALEVVANEQIGARRVPVQWHMAIPSQNIDIRIAPKKSQQWNQATFSYYEGAVSVKGNHTGEGFMELTGY</sequence>
<dbReference type="Pfam" id="PF17186">
    <property type="entry name" value="Lipocalin_9"/>
    <property type="match status" value="1"/>
</dbReference>
<dbReference type="Proteomes" id="UP000219285">
    <property type="component" value="Chromosome"/>
</dbReference>
<evidence type="ECO:0000313" key="3">
    <source>
        <dbReference type="Proteomes" id="UP000219285"/>
    </source>
</evidence>
<dbReference type="Gene3D" id="2.40.370.10">
    <property type="entry name" value="AttH-like domain"/>
    <property type="match status" value="2"/>
</dbReference>
<proteinExistence type="predicted"/>
<dbReference type="AlphaFoldDB" id="A0A6M4MFZ3"/>
<dbReference type="PROSITE" id="PS51257">
    <property type="entry name" value="PROKAR_LIPOPROTEIN"/>
    <property type="match status" value="1"/>
</dbReference>
<gene>
    <name evidence="2" type="ORF">CA267_015200</name>
</gene>
<dbReference type="InterPro" id="IPR023374">
    <property type="entry name" value="AttH-like_dom_sf"/>
</dbReference>
<reference evidence="2 3" key="2">
    <citation type="submission" date="2020-04" db="EMBL/GenBank/DDBJ databases">
        <title>Complete genome sequence of Alteromonas pelagimontana 5.12T.</title>
        <authorList>
            <person name="Sinha R.K."/>
            <person name="Krishnan K.P."/>
            <person name="Kurian J.P."/>
        </authorList>
    </citation>
    <scope>NUCLEOTIDE SEQUENCE [LARGE SCALE GENOMIC DNA]</scope>
    <source>
        <strain evidence="2 3">5.12</strain>
    </source>
</reference>
<accession>A0A6M4MFZ3</accession>
<dbReference type="KEGG" id="apel:CA267_015200"/>